<dbReference type="PANTHER" id="PTHR22807">
    <property type="entry name" value="NOP2 YEAST -RELATED NOL1/NOP2/FMU SUN DOMAIN-CONTAINING"/>
    <property type="match status" value="1"/>
</dbReference>
<gene>
    <name evidence="15" type="primary">rsmB</name>
    <name evidence="15" type="ORF">C4532_18860</name>
</gene>
<protein>
    <recommendedName>
        <fullName evidence="3">16S rRNA (cytosine(967)-C(5))-methyltransferase</fullName>
        <ecNumber evidence="3">2.1.1.176</ecNumber>
    </recommendedName>
    <alternativeName>
        <fullName evidence="10">16S rRNA m5C967 methyltransferase</fullName>
    </alternativeName>
    <alternativeName>
        <fullName evidence="11">rRNA (cytosine-C(5)-)-methyltransferase RsmB</fullName>
    </alternativeName>
</protein>
<dbReference type="EC" id="2.1.1.176" evidence="3"/>
<dbReference type="Pfam" id="PF01029">
    <property type="entry name" value="NusB"/>
    <property type="match status" value="1"/>
</dbReference>
<comment type="subcellular location">
    <subcellularLocation>
        <location evidence="2">Cytoplasm</location>
    </subcellularLocation>
</comment>
<dbReference type="PRINTS" id="PR02008">
    <property type="entry name" value="RCMTFAMILY"/>
</dbReference>
<dbReference type="InterPro" id="IPR049560">
    <property type="entry name" value="MeTrfase_RsmB-F_NOP2_cat"/>
</dbReference>
<dbReference type="InterPro" id="IPR006027">
    <property type="entry name" value="NusB_RsmB_TIM44"/>
</dbReference>
<keyword evidence="7 13" id="KW-0808">Transferase</keyword>
<keyword evidence="5" id="KW-0698">rRNA processing</keyword>
<evidence type="ECO:0000256" key="5">
    <source>
        <dbReference type="ARBA" id="ARBA00022552"/>
    </source>
</evidence>
<sequence length="449" mass="50045">MPRQKVDPSREQALKILRRTETSLSFPKLLLECPDERTDEAVRDRAFTYQLVMGTLRHRGTIDWALGRLYDHSLDDLTPWIRNILRMGLFQILFLDRVPQSAAVDESVKLAKKYGHAGTAGLVNAVLRNAKREALLTDIDSLAEDCVENIAAKYSHPQWLVELLLDDFSKETVIRILKNNNAAPPLTARVNTLKTTREELLKELEREGVRAVPVPSSDEAIELLSGANPAALPAHKRGLFYLQDVSSMLAARCLEPKPGHKVLDVCAGPGGKTAHIAALMENRGRLFALDVHGHRIALINENAKRLGITIIEARKQDATGNLAADYGGMDRVIADVPCSGLGVIRRRIDLKWRLRPQRIDSLTGLQANLLERAAECVGEGGILLYCTCTVTRRENADVVAAFLKRHPEFVPSPEWPPQLRRYAGSEGFVQILPGDENMDGFFIARLRRL</sequence>
<dbReference type="Gene3D" id="3.40.50.150">
    <property type="entry name" value="Vaccinia Virus protein VP39"/>
    <property type="match status" value="1"/>
</dbReference>
<dbReference type="GO" id="GO:0003723">
    <property type="term" value="F:RNA binding"/>
    <property type="evidence" value="ECO:0007669"/>
    <property type="project" value="UniProtKB-UniRule"/>
</dbReference>
<dbReference type="NCBIfam" id="NF011494">
    <property type="entry name" value="PRK14902.1"/>
    <property type="match status" value="1"/>
</dbReference>
<evidence type="ECO:0000256" key="10">
    <source>
        <dbReference type="ARBA" id="ARBA00030399"/>
    </source>
</evidence>
<feature type="binding site" evidence="13">
    <location>
        <position position="335"/>
    </location>
    <ligand>
        <name>S-adenosyl-L-methionine</name>
        <dbReference type="ChEBI" id="CHEBI:59789"/>
    </ligand>
</feature>
<dbReference type="AlphaFoldDB" id="A0A419EP14"/>
<dbReference type="PROSITE" id="PS51686">
    <property type="entry name" value="SAM_MT_RSMB_NOP"/>
    <property type="match status" value="1"/>
</dbReference>
<evidence type="ECO:0000313" key="15">
    <source>
        <dbReference type="EMBL" id="RJP64702.1"/>
    </source>
</evidence>
<keyword evidence="6 13" id="KW-0489">Methyltransferase</keyword>
<dbReference type="Gene3D" id="1.10.940.10">
    <property type="entry name" value="NusB-like"/>
    <property type="match status" value="1"/>
</dbReference>
<dbReference type="SUPFAM" id="SSF48013">
    <property type="entry name" value="NusB-like"/>
    <property type="match status" value="1"/>
</dbReference>
<evidence type="ECO:0000256" key="6">
    <source>
        <dbReference type="ARBA" id="ARBA00022603"/>
    </source>
</evidence>
<dbReference type="GO" id="GO:0005737">
    <property type="term" value="C:cytoplasm"/>
    <property type="evidence" value="ECO:0007669"/>
    <property type="project" value="UniProtKB-SubCell"/>
</dbReference>
<dbReference type="CDD" id="cd02440">
    <property type="entry name" value="AdoMet_MTases"/>
    <property type="match status" value="1"/>
</dbReference>
<reference evidence="15 16" key="1">
    <citation type="journal article" date="2017" name="ISME J.">
        <title>Energy and carbon metabolisms in a deep terrestrial subsurface fluid microbial community.</title>
        <authorList>
            <person name="Momper L."/>
            <person name="Jungbluth S.P."/>
            <person name="Lee M.D."/>
            <person name="Amend J.P."/>
        </authorList>
    </citation>
    <scope>NUCLEOTIDE SEQUENCE [LARGE SCALE GENOMIC DNA]</scope>
    <source>
        <strain evidence="15">SURF_17</strain>
    </source>
</reference>
<evidence type="ECO:0000313" key="16">
    <source>
        <dbReference type="Proteomes" id="UP000285961"/>
    </source>
</evidence>
<dbReference type="GO" id="GO:0008649">
    <property type="term" value="F:rRNA methyltransferase activity"/>
    <property type="evidence" value="ECO:0007669"/>
    <property type="project" value="InterPro"/>
</dbReference>
<evidence type="ECO:0000256" key="4">
    <source>
        <dbReference type="ARBA" id="ARBA00022490"/>
    </source>
</evidence>
<dbReference type="PANTHER" id="PTHR22807:SF53">
    <property type="entry name" value="RIBOSOMAL RNA SMALL SUBUNIT METHYLTRANSFERASE B-RELATED"/>
    <property type="match status" value="1"/>
</dbReference>
<dbReference type="InterPro" id="IPR001678">
    <property type="entry name" value="MeTrfase_RsmB-F_NOP2_dom"/>
</dbReference>
<evidence type="ECO:0000256" key="2">
    <source>
        <dbReference type="ARBA" id="ARBA00004496"/>
    </source>
</evidence>
<feature type="active site" description="Nucleophile" evidence="13">
    <location>
        <position position="388"/>
    </location>
</feature>
<feature type="binding site" evidence="13">
    <location>
        <begin position="266"/>
        <end position="272"/>
    </location>
    <ligand>
        <name>S-adenosyl-L-methionine</name>
        <dbReference type="ChEBI" id="CHEBI:59789"/>
    </ligand>
</feature>
<dbReference type="Pfam" id="PF01189">
    <property type="entry name" value="Methyltr_RsmB-F"/>
    <property type="match status" value="1"/>
</dbReference>
<dbReference type="GO" id="GO:0006355">
    <property type="term" value="P:regulation of DNA-templated transcription"/>
    <property type="evidence" value="ECO:0007669"/>
    <property type="project" value="InterPro"/>
</dbReference>
<evidence type="ECO:0000256" key="9">
    <source>
        <dbReference type="ARBA" id="ARBA00022884"/>
    </source>
</evidence>
<comment type="similarity">
    <text evidence="13">Belongs to the class I-like SAM-binding methyltransferase superfamily. RsmB/NOP family.</text>
</comment>
<proteinExistence type="inferred from homology"/>
<evidence type="ECO:0000256" key="1">
    <source>
        <dbReference type="ARBA" id="ARBA00002724"/>
    </source>
</evidence>
<dbReference type="InterPro" id="IPR004573">
    <property type="entry name" value="rRNA_ssu_MeTfrase_B"/>
</dbReference>
<dbReference type="EMBL" id="QZKI01000136">
    <property type="protein sequence ID" value="RJP64702.1"/>
    <property type="molecule type" value="Genomic_DNA"/>
</dbReference>
<feature type="domain" description="SAM-dependent MTase RsmB/NOP-type" evidence="14">
    <location>
        <begin position="176"/>
        <end position="449"/>
    </location>
</feature>
<evidence type="ECO:0000256" key="12">
    <source>
        <dbReference type="ARBA" id="ARBA00047283"/>
    </source>
</evidence>
<evidence type="ECO:0000256" key="7">
    <source>
        <dbReference type="ARBA" id="ARBA00022679"/>
    </source>
</evidence>
<keyword evidence="8 13" id="KW-0949">S-adenosyl-L-methionine</keyword>
<comment type="caution">
    <text evidence="15">The sequence shown here is derived from an EMBL/GenBank/DDBJ whole genome shotgun (WGS) entry which is preliminary data.</text>
</comment>
<evidence type="ECO:0000256" key="13">
    <source>
        <dbReference type="PROSITE-ProRule" id="PRU01023"/>
    </source>
</evidence>
<feature type="binding site" evidence="13">
    <location>
        <position position="317"/>
    </location>
    <ligand>
        <name>S-adenosyl-L-methionine</name>
        <dbReference type="ChEBI" id="CHEBI:59789"/>
    </ligand>
</feature>
<comment type="function">
    <text evidence="1">Specifically methylates the cytosine at position 967 (m5C967) of 16S rRNA.</text>
</comment>
<evidence type="ECO:0000256" key="8">
    <source>
        <dbReference type="ARBA" id="ARBA00022691"/>
    </source>
</evidence>
<evidence type="ECO:0000259" key="14">
    <source>
        <dbReference type="PROSITE" id="PS51686"/>
    </source>
</evidence>
<comment type="catalytic activity">
    <reaction evidence="12">
        <text>cytidine(967) in 16S rRNA + S-adenosyl-L-methionine = 5-methylcytidine(967) in 16S rRNA + S-adenosyl-L-homocysteine + H(+)</text>
        <dbReference type="Rhea" id="RHEA:42748"/>
        <dbReference type="Rhea" id="RHEA-COMP:10219"/>
        <dbReference type="Rhea" id="RHEA-COMP:10220"/>
        <dbReference type="ChEBI" id="CHEBI:15378"/>
        <dbReference type="ChEBI" id="CHEBI:57856"/>
        <dbReference type="ChEBI" id="CHEBI:59789"/>
        <dbReference type="ChEBI" id="CHEBI:74483"/>
        <dbReference type="ChEBI" id="CHEBI:82748"/>
        <dbReference type="EC" id="2.1.1.176"/>
    </reaction>
</comment>
<organism evidence="15 16">
    <name type="scientific">Candidatus Abyssobacteria bacterium SURF_17</name>
    <dbReference type="NCBI Taxonomy" id="2093361"/>
    <lineage>
        <taxon>Bacteria</taxon>
        <taxon>Pseudomonadati</taxon>
        <taxon>Candidatus Hydrogenedentota</taxon>
        <taxon>Candidatus Abyssobacteria</taxon>
    </lineage>
</organism>
<accession>A0A419EP14</accession>
<dbReference type="FunFam" id="3.40.50.150:FF:000022">
    <property type="entry name" value="Ribosomal RNA small subunit methyltransferase B"/>
    <property type="match status" value="1"/>
</dbReference>
<evidence type="ECO:0000256" key="11">
    <source>
        <dbReference type="ARBA" id="ARBA00031088"/>
    </source>
</evidence>
<evidence type="ECO:0000256" key="3">
    <source>
        <dbReference type="ARBA" id="ARBA00012140"/>
    </source>
</evidence>
<dbReference type="SUPFAM" id="SSF53335">
    <property type="entry name" value="S-adenosyl-L-methionine-dependent methyltransferases"/>
    <property type="match status" value="1"/>
</dbReference>
<dbReference type="NCBIfam" id="TIGR00563">
    <property type="entry name" value="rsmB"/>
    <property type="match status" value="1"/>
</dbReference>
<dbReference type="Gene3D" id="3.30.70.1170">
    <property type="entry name" value="Sun protein, domain 3"/>
    <property type="match status" value="1"/>
</dbReference>
<keyword evidence="4" id="KW-0963">Cytoplasm</keyword>
<dbReference type="InterPro" id="IPR035926">
    <property type="entry name" value="NusB-like_sf"/>
</dbReference>
<name>A0A419EP14_9BACT</name>
<dbReference type="Proteomes" id="UP000285961">
    <property type="component" value="Unassembled WGS sequence"/>
</dbReference>
<dbReference type="InterPro" id="IPR054728">
    <property type="entry name" value="RsmB-like_ferredoxin"/>
</dbReference>
<dbReference type="Pfam" id="PF22458">
    <property type="entry name" value="RsmF-B_ferredox"/>
    <property type="match status" value="1"/>
</dbReference>
<dbReference type="InterPro" id="IPR023267">
    <property type="entry name" value="RCMT"/>
</dbReference>
<feature type="binding site" evidence="13">
    <location>
        <position position="290"/>
    </location>
    <ligand>
        <name>S-adenosyl-L-methionine</name>
        <dbReference type="ChEBI" id="CHEBI:59789"/>
    </ligand>
</feature>
<keyword evidence="9 13" id="KW-0694">RNA-binding</keyword>
<dbReference type="InterPro" id="IPR029063">
    <property type="entry name" value="SAM-dependent_MTases_sf"/>
</dbReference>